<sequence length="162" mass="19031">MPLYEVTLITKSLSKADLVNTIKRAATTFLDNGAVIDSMESLGHRDLPFRRTSKLLKEPTYSTNYFLLNTYMSIKTMNDMTKLLKNDRDLLKIHAVSEHEKPTRPDSCDLHEFLKPPAYRKSVEELRENQRLGHFPRMRLYKRVEREWKAIPKSYPIPPPRK</sequence>
<dbReference type="Gene3D" id="3.30.70.60">
    <property type="match status" value="1"/>
</dbReference>
<dbReference type="Proteomes" id="UP000783686">
    <property type="component" value="Unassembled WGS sequence"/>
</dbReference>
<dbReference type="GO" id="GO:0006412">
    <property type="term" value="P:translation"/>
    <property type="evidence" value="ECO:0007669"/>
    <property type="project" value="InterPro"/>
</dbReference>
<dbReference type="GO" id="GO:0005840">
    <property type="term" value="C:ribosome"/>
    <property type="evidence" value="ECO:0007669"/>
    <property type="project" value="InterPro"/>
</dbReference>
<dbReference type="GO" id="GO:0003735">
    <property type="term" value="F:structural constituent of ribosome"/>
    <property type="evidence" value="ECO:0007669"/>
    <property type="project" value="InterPro"/>
</dbReference>
<evidence type="ECO:0000256" key="2">
    <source>
        <dbReference type="ARBA" id="ARBA00035170"/>
    </source>
</evidence>
<dbReference type="SUPFAM" id="SSF54995">
    <property type="entry name" value="Ribosomal protein S6"/>
    <property type="match status" value="1"/>
</dbReference>
<dbReference type="GO" id="GO:0019843">
    <property type="term" value="F:rRNA binding"/>
    <property type="evidence" value="ECO:0007669"/>
    <property type="project" value="InterPro"/>
</dbReference>
<name>A0A811JW04_9BILA</name>
<dbReference type="InterPro" id="IPR035980">
    <property type="entry name" value="Ribosomal_bS6_sf"/>
</dbReference>
<comment type="caution">
    <text evidence="4">The sequence shown here is derived from an EMBL/GenBank/DDBJ whole genome shotgun (WGS) entry which is preliminary data.</text>
</comment>
<evidence type="ECO:0000313" key="4">
    <source>
        <dbReference type="EMBL" id="CAD5207439.1"/>
    </source>
</evidence>
<evidence type="ECO:0000256" key="1">
    <source>
        <dbReference type="ARBA" id="ARBA00009512"/>
    </source>
</evidence>
<dbReference type="AlphaFoldDB" id="A0A811JW04"/>
<evidence type="ECO:0000313" key="5">
    <source>
        <dbReference type="Proteomes" id="UP000614601"/>
    </source>
</evidence>
<keyword evidence="5" id="KW-1185">Reference proteome</keyword>
<comment type="similarity">
    <text evidence="1">Belongs to the bacterial ribosomal protein bS6 family.</text>
</comment>
<dbReference type="InterPro" id="IPR000529">
    <property type="entry name" value="Ribosomal_bS6"/>
</dbReference>
<dbReference type="Pfam" id="PF01250">
    <property type="entry name" value="Ribosomal_S6"/>
    <property type="match status" value="1"/>
</dbReference>
<dbReference type="CDD" id="cd15465">
    <property type="entry name" value="bS6_mito"/>
    <property type="match status" value="1"/>
</dbReference>
<dbReference type="Proteomes" id="UP000614601">
    <property type="component" value="Unassembled WGS sequence"/>
</dbReference>
<dbReference type="InterPro" id="IPR014717">
    <property type="entry name" value="Transl_elong_EF1B/ribsomal_bS6"/>
</dbReference>
<evidence type="ECO:0000256" key="3">
    <source>
        <dbReference type="ARBA" id="ARBA00035365"/>
    </source>
</evidence>
<reference evidence="4" key="1">
    <citation type="submission" date="2020-09" db="EMBL/GenBank/DDBJ databases">
        <authorList>
            <person name="Kikuchi T."/>
        </authorList>
    </citation>
    <scope>NUCLEOTIDE SEQUENCE</scope>
    <source>
        <strain evidence="4">SH1</strain>
    </source>
</reference>
<proteinExistence type="inferred from homology"/>
<dbReference type="OrthoDB" id="268530at2759"/>
<organism evidence="4 5">
    <name type="scientific">Bursaphelenchus okinawaensis</name>
    <dbReference type="NCBI Taxonomy" id="465554"/>
    <lineage>
        <taxon>Eukaryota</taxon>
        <taxon>Metazoa</taxon>
        <taxon>Ecdysozoa</taxon>
        <taxon>Nematoda</taxon>
        <taxon>Chromadorea</taxon>
        <taxon>Rhabditida</taxon>
        <taxon>Tylenchina</taxon>
        <taxon>Tylenchomorpha</taxon>
        <taxon>Aphelenchoidea</taxon>
        <taxon>Aphelenchoididae</taxon>
        <taxon>Bursaphelenchus</taxon>
    </lineage>
</organism>
<dbReference type="EMBL" id="CAJFCW020000001">
    <property type="protein sequence ID" value="CAG9085643.1"/>
    <property type="molecule type" value="Genomic_DNA"/>
</dbReference>
<protein>
    <recommendedName>
        <fullName evidence="2">Small ribosomal subunit protein bS6m</fullName>
    </recommendedName>
    <alternativeName>
        <fullName evidence="3">28S ribosomal protein S6, mitochondrial</fullName>
    </alternativeName>
</protein>
<gene>
    <name evidence="4" type="ORF">BOKJ2_LOCUS2123</name>
</gene>
<accession>A0A811JW04</accession>
<dbReference type="EMBL" id="CAJFDH010000001">
    <property type="protein sequence ID" value="CAD5207439.1"/>
    <property type="molecule type" value="Genomic_DNA"/>
</dbReference>